<evidence type="ECO:0000313" key="4">
    <source>
        <dbReference type="Proteomes" id="UP000649617"/>
    </source>
</evidence>
<dbReference type="PANTHER" id="PTHR37984:SF5">
    <property type="entry name" value="PROTEIN NYNRIN-LIKE"/>
    <property type="match status" value="1"/>
</dbReference>
<keyword evidence="4" id="KW-1185">Reference proteome</keyword>
<proteinExistence type="predicted"/>
<evidence type="ECO:0000259" key="2">
    <source>
        <dbReference type="PROSITE" id="PS50994"/>
    </source>
</evidence>
<comment type="caution">
    <text evidence="3">The sequence shown here is derived from an EMBL/GenBank/DDBJ whole genome shotgun (WGS) entry which is preliminary data.</text>
</comment>
<protein>
    <recommendedName>
        <fullName evidence="2">Integrase catalytic domain-containing protein</fullName>
    </recommendedName>
</protein>
<organism evidence="3 4">
    <name type="scientific">Symbiodinium pilosum</name>
    <name type="common">Dinoflagellate</name>
    <dbReference type="NCBI Taxonomy" id="2952"/>
    <lineage>
        <taxon>Eukaryota</taxon>
        <taxon>Sar</taxon>
        <taxon>Alveolata</taxon>
        <taxon>Dinophyceae</taxon>
        <taxon>Suessiales</taxon>
        <taxon>Symbiodiniaceae</taxon>
        <taxon>Symbiodinium</taxon>
    </lineage>
</organism>
<feature type="compositionally biased region" description="Basic and acidic residues" evidence="1">
    <location>
        <begin position="677"/>
        <end position="690"/>
    </location>
</feature>
<feature type="region of interest" description="Disordered" evidence="1">
    <location>
        <begin position="554"/>
        <end position="580"/>
    </location>
</feature>
<dbReference type="InterPro" id="IPR036397">
    <property type="entry name" value="RNaseH_sf"/>
</dbReference>
<feature type="region of interest" description="Disordered" evidence="1">
    <location>
        <begin position="511"/>
        <end position="539"/>
    </location>
</feature>
<feature type="non-terminal residue" evidence="3">
    <location>
        <position position="1842"/>
    </location>
</feature>
<dbReference type="SUPFAM" id="SSF53098">
    <property type="entry name" value="Ribonuclease H-like"/>
    <property type="match status" value="1"/>
</dbReference>
<dbReference type="GO" id="GO:0003676">
    <property type="term" value="F:nucleic acid binding"/>
    <property type="evidence" value="ECO:0007669"/>
    <property type="project" value="InterPro"/>
</dbReference>
<dbReference type="OrthoDB" id="5592268at2759"/>
<dbReference type="GO" id="GO:0015074">
    <property type="term" value="P:DNA integration"/>
    <property type="evidence" value="ECO:0007669"/>
    <property type="project" value="InterPro"/>
</dbReference>
<feature type="region of interest" description="Disordered" evidence="1">
    <location>
        <begin position="199"/>
        <end position="226"/>
    </location>
</feature>
<name>A0A812Q8T9_SYMPI</name>
<evidence type="ECO:0000256" key="1">
    <source>
        <dbReference type="SAM" id="MobiDB-lite"/>
    </source>
</evidence>
<dbReference type="Pfam" id="PF00665">
    <property type="entry name" value="rve"/>
    <property type="match status" value="1"/>
</dbReference>
<feature type="region of interest" description="Disordered" evidence="1">
    <location>
        <begin position="287"/>
        <end position="320"/>
    </location>
</feature>
<feature type="domain" description="Integrase catalytic" evidence="2">
    <location>
        <begin position="1179"/>
        <end position="1353"/>
    </location>
</feature>
<sequence length="1842" mass="201176">MVRQRGEEFNPEDLAFKKAATLTDPDSGEVLVDEPEDLLFGLNKLLAALEAMNGQSTLDKRGELRTQFYLHLSRKAGERVADYSSRFRTSVSDLKAEGVVLPEGELGWFFKEKLGLDPLRKQLLETALQGSESYVVIESECLRRCQDDHQEGVRRCSASFGGFYGIVFSDCLSKAVDGVCVGVFDAVFISYNAPPRQAHVAETAEDETVDENDDEAEATEDAADGETTLEEVLQAEVERLAGEIAEAEAEGVDPSHLEALESGVEASAEALVSMREARTKPVEVRKDRGYKGPSAMGTGSGGGKPKAKATSASVPPRRRRASMSALTAAKLVTGQVMRSASTLERAWLGQSRKLDVRFALRRHYVDQLATAPDHVKELVTTKIEMESFCFGNGGVLPSTLRWRIPLVISGELICVWVSAVPVPSLGLLLGLARAWKKGRRRKLGPDGVLEVYLDCREWASRLMRVHARPQSADALLEGRHHNVTEASLELGRLAYDFHSVLTVLAQSNMSDDVPPEDFDSSPTASTSVPSLDHGDSSGCDQACADASSWKRGDAKRLARAGRGGRVHGDLHGSMAPHGGASVAPRKVELQRRSVVVRQAARASILALALSFGVFCGAVANPSRGHDRVALLPTEVAGASVFHGQQLDPILVGMLMARQRPGRMTQLKNAAIKEEAEKLAKEKDSGRERNGAKYSDQAEACGRGSVPAGVVRTGHRAHEVFDYLVAQLGSVFEHYGADLDGDLLRSYASEITRTCAHVRPSGRECFHVTADGDTEGILQAVDARMAAMDDRFQTMFHQEFGEDSIMMEAPGESWEQVIDHRIESKGVRKAMADEHKELYMKGIHDAFIMEIPVVCSEAYSDTEPVVRAARSRGHTTGTTMTLDKGWNFEIRAHRQMAIELVKKEKPYFLVIAFPCGPWSPLQNLSSLPAAVAIRQEKAMPLVTFACRLARLQMDAGRHFVMENPLGSRAWTTPPLLSLRRDLRTREVSVDMCRFDLRGPLGLRHKKPTRILTSSQSVRSALLGCRCTGKHRHEPTMGGAAVTTAAGHYTRKFAEKLVVAFEAEFDFEAAMATREVKVSECFEVVGGHSAVDFYHEVLAEDVGEFDDDSDADLGEPFKGEITSAVRAAVRRVHEATGHRPPRRLARALLLSGAPPAAVQAARELRCDVCQERKAPKSRRVAGLPPPRTVGEQIHVDLLMVDDALGNVYVVAHATDAVSRYQLARVIPDRSTASVIAFLSEMWLPMLGTPRTIVADQGREFISEEMQVWCSSHSIMLRHSAVQAPWQNGVAERSGGILKSLMAACVVDQTVIGHASMCQVVGEACAAYNADPNSEGVSPMQAATGRQPSNQGSVLNNFAGRLAEHGLIDSEPNLLQRVALRESARVAMVRLRYSQSIRKAELARSREPTVTAPPLPGDTVYFWRATKPNSRRGDPNLSTSSRRRRLELKRWHGPAILLCLEGGLGGGTPVNAFLSFKGQVTKCALEHVRAASSLEQLAANSWEEAIRELTDRLRPAPAVEVSRELDSIPEGVNEPETIEDETVDIGAAPNSSQATTDARDSVLLTAAPGTPVGHLFETPAGPLLESPGLLDRPVLQRALSRVRGEPLEADLRLRALQRGQPADFAAELRATMQRSALERGLKRRSESEPGLTLSHEDLSHMVLNVETLHPLLQVQAQAELDRQRPLECFGAEADHGTWDGRWSLPSRTQLETLQSLGAPLPTSVPGDLNEVNAVLARKEYQWSKMTEGEKQLWSRAAAKGWAAYVENDAVKVLSLEESLAVRKRLAKAGELDRILTPRFVCADKNDGVRTDSCPLPPEPSARLVVPGFKDRANLAGQIRRDAPTG</sequence>
<dbReference type="Proteomes" id="UP000649617">
    <property type="component" value="Unassembled WGS sequence"/>
</dbReference>
<dbReference type="PROSITE" id="PS50994">
    <property type="entry name" value="INTEGRASE"/>
    <property type="match status" value="1"/>
</dbReference>
<gene>
    <name evidence="3" type="ORF">SPIL2461_LOCUS8641</name>
</gene>
<evidence type="ECO:0000313" key="3">
    <source>
        <dbReference type="EMBL" id="CAE7361155.1"/>
    </source>
</evidence>
<feature type="compositionally biased region" description="Acidic residues" evidence="1">
    <location>
        <begin position="203"/>
        <end position="226"/>
    </location>
</feature>
<dbReference type="InterPro" id="IPR050951">
    <property type="entry name" value="Retrovirus_Pol_polyprotein"/>
</dbReference>
<dbReference type="PANTHER" id="PTHR37984">
    <property type="entry name" value="PROTEIN CBG26694"/>
    <property type="match status" value="1"/>
</dbReference>
<accession>A0A812Q8T9</accession>
<dbReference type="EMBL" id="CAJNIZ010014395">
    <property type="protein sequence ID" value="CAE7361155.1"/>
    <property type="molecule type" value="Genomic_DNA"/>
</dbReference>
<reference evidence="3" key="1">
    <citation type="submission" date="2021-02" db="EMBL/GenBank/DDBJ databases">
        <authorList>
            <person name="Dougan E. K."/>
            <person name="Rhodes N."/>
            <person name="Thang M."/>
            <person name="Chan C."/>
        </authorList>
    </citation>
    <scope>NUCLEOTIDE SEQUENCE</scope>
</reference>
<dbReference type="InterPro" id="IPR001584">
    <property type="entry name" value="Integrase_cat-core"/>
</dbReference>
<dbReference type="InterPro" id="IPR012337">
    <property type="entry name" value="RNaseH-like_sf"/>
</dbReference>
<dbReference type="Gene3D" id="3.30.420.10">
    <property type="entry name" value="Ribonuclease H-like superfamily/Ribonuclease H"/>
    <property type="match status" value="1"/>
</dbReference>
<feature type="compositionally biased region" description="Polar residues" evidence="1">
    <location>
        <begin position="520"/>
        <end position="529"/>
    </location>
</feature>
<feature type="region of interest" description="Disordered" evidence="1">
    <location>
        <begin position="677"/>
        <end position="697"/>
    </location>
</feature>